<accession>A0A5E7VSW8</accession>
<gene>
    <name evidence="1" type="ORF">PS928_06162</name>
</gene>
<dbReference type="Proteomes" id="UP000381378">
    <property type="component" value="Unassembled WGS sequence"/>
</dbReference>
<sequence length="303" mass="33999">MTRSGDSDSTPVSCYRDLLSRNNKGTVTARKLRLPGQLFGYYLAVCPSDPEAASVNTPTSFNPLAKVFYRPIDAAIRWCNLMAHETQILESAWDCPLLLSKSFPQWPCLHANTERIFDAVRNHELPCGMFGASIPPGTPIDYRLLTVRHTDLKWWMLHQYPDHRPEFLFGKQSVPSEQISVSTYLTLRADRDALEIQLKANQTAYFELMEELKAIGIERENLHILVKSQGRLSERSEAGYQRVIGALLETLLGSTPAGKPNSVFDNQASIVDSITSHYDGVPGLSKRSLDEKFAAARRRLSST</sequence>
<protein>
    <submittedName>
        <fullName evidence="1">Uncharacterized protein</fullName>
    </submittedName>
</protein>
<name>A0A5E7VSW8_PSEFL</name>
<evidence type="ECO:0000313" key="2">
    <source>
        <dbReference type="Proteomes" id="UP000381378"/>
    </source>
</evidence>
<evidence type="ECO:0000313" key="1">
    <source>
        <dbReference type="EMBL" id="VVQ25734.1"/>
    </source>
</evidence>
<reference evidence="1 2" key="1">
    <citation type="submission" date="2019-09" db="EMBL/GenBank/DDBJ databases">
        <authorList>
            <person name="Chandra G."/>
            <person name="Truman W A."/>
        </authorList>
    </citation>
    <scope>NUCLEOTIDE SEQUENCE [LARGE SCALE GENOMIC DNA]</scope>
    <source>
        <strain evidence="1">PS928</strain>
    </source>
</reference>
<proteinExistence type="predicted"/>
<dbReference type="EMBL" id="CABVJF010000036">
    <property type="protein sequence ID" value="VVQ25734.1"/>
    <property type="molecule type" value="Genomic_DNA"/>
</dbReference>
<organism evidence="1 2">
    <name type="scientific">Pseudomonas fluorescens</name>
    <dbReference type="NCBI Taxonomy" id="294"/>
    <lineage>
        <taxon>Bacteria</taxon>
        <taxon>Pseudomonadati</taxon>
        <taxon>Pseudomonadota</taxon>
        <taxon>Gammaproteobacteria</taxon>
        <taxon>Pseudomonadales</taxon>
        <taxon>Pseudomonadaceae</taxon>
        <taxon>Pseudomonas</taxon>
    </lineage>
</organism>
<dbReference type="AlphaFoldDB" id="A0A5E7VSW8"/>